<evidence type="ECO:0000313" key="1">
    <source>
        <dbReference type="EMBL" id="CAH2008150.1"/>
    </source>
</evidence>
<organism evidence="1 2">
    <name type="scientific">Acanthoscelides obtectus</name>
    <name type="common">Bean weevil</name>
    <name type="synonym">Bruchus obtectus</name>
    <dbReference type="NCBI Taxonomy" id="200917"/>
    <lineage>
        <taxon>Eukaryota</taxon>
        <taxon>Metazoa</taxon>
        <taxon>Ecdysozoa</taxon>
        <taxon>Arthropoda</taxon>
        <taxon>Hexapoda</taxon>
        <taxon>Insecta</taxon>
        <taxon>Pterygota</taxon>
        <taxon>Neoptera</taxon>
        <taxon>Endopterygota</taxon>
        <taxon>Coleoptera</taxon>
        <taxon>Polyphaga</taxon>
        <taxon>Cucujiformia</taxon>
        <taxon>Chrysomeloidea</taxon>
        <taxon>Chrysomelidae</taxon>
        <taxon>Bruchinae</taxon>
        <taxon>Bruchini</taxon>
        <taxon>Acanthoscelides</taxon>
    </lineage>
</organism>
<protein>
    <submittedName>
        <fullName evidence="1">Uncharacterized protein</fullName>
    </submittedName>
</protein>
<dbReference type="EMBL" id="CAKOFQ010007786">
    <property type="protein sequence ID" value="CAH2008150.1"/>
    <property type="molecule type" value="Genomic_DNA"/>
</dbReference>
<sequence>MQGKAGAFPASTGRAKRLVKENGADVMGRLRASEEALLPTQWKRKEVFPNVSKKGVKAKINGSMRSELKERNKLRLLAIRQATEANKLKYTEQRKAFHRSIY</sequence>
<gene>
    <name evidence="1" type="ORF">ACAOBT_LOCUS30048</name>
</gene>
<name>A0A9P0Q2H2_ACAOB</name>
<dbReference type="Proteomes" id="UP001152888">
    <property type="component" value="Unassembled WGS sequence"/>
</dbReference>
<comment type="caution">
    <text evidence="1">The sequence shown here is derived from an EMBL/GenBank/DDBJ whole genome shotgun (WGS) entry which is preliminary data.</text>
</comment>
<accession>A0A9P0Q2H2</accession>
<dbReference type="AlphaFoldDB" id="A0A9P0Q2H2"/>
<proteinExistence type="predicted"/>
<reference evidence="1" key="1">
    <citation type="submission" date="2022-03" db="EMBL/GenBank/DDBJ databases">
        <authorList>
            <person name="Sayadi A."/>
        </authorList>
    </citation>
    <scope>NUCLEOTIDE SEQUENCE</scope>
</reference>
<keyword evidence="2" id="KW-1185">Reference proteome</keyword>
<evidence type="ECO:0000313" key="2">
    <source>
        <dbReference type="Proteomes" id="UP001152888"/>
    </source>
</evidence>